<dbReference type="Gene3D" id="3.20.20.140">
    <property type="entry name" value="Metal-dependent hydrolases"/>
    <property type="match status" value="1"/>
</dbReference>
<feature type="binding site" evidence="7">
    <location>
        <position position="193"/>
    </location>
    <ligand>
        <name>Zn(2+)</name>
        <dbReference type="ChEBI" id="CHEBI:29105"/>
    </ligand>
</feature>
<dbReference type="GO" id="GO:0008448">
    <property type="term" value="F:N-acetylglucosamine-6-phosphate deacetylase activity"/>
    <property type="evidence" value="ECO:0007669"/>
    <property type="project" value="InterPro"/>
</dbReference>
<evidence type="ECO:0000313" key="8">
    <source>
        <dbReference type="EMBL" id="REE05866.1"/>
    </source>
</evidence>
<organism evidence="8 9">
    <name type="scientific">Marinoscillum furvescens DSM 4134</name>
    <dbReference type="NCBI Taxonomy" id="1122208"/>
    <lineage>
        <taxon>Bacteria</taxon>
        <taxon>Pseudomonadati</taxon>
        <taxon>Bacteroidota</taxon>
        <taxon>Cytophagia</taxon>
        <taxon>Cytophagales</taxon>
        <taxon>Reichenbachiellaceae</taxon>
        <taxon>Marinoscillum</taxon>
    </lineage>
</organism>
<keyword evidence="4" id="KW-0119">Carbohydrate metabolism</keyword>
<dbReference type="InterPro" id="IPR003764">
    <property type="entry name" value="GlcNAc_6-P_deAcase"/>
</dbReference>
<feature type="binding site" evidence="6">
    <location>
        <position position="249"/>
    </location>
    <ligand>
        <name>substrate</name>
    </ligand>
</feature>
<feature type="binding site" evidence="7">
    <location>
        <position position="125"/>
    </location>
    <ligand>
        <name>Zn(2+)</name>
        <dbReference type="ChEBI" id="CHEBI:29105"/>
    </ligand>
</feature>
<feature type="binding site" evidence="7">
    <location>
        <position position="214"/>
    </location>
    <ligand>
        <name>Zn(2+)</name>
        <dbReference type="ChEBI" id="CHEBI:29105"/>
    </ligand>
</feature>
<dbReference type="GO" id="GO:0006046">
    <property type="term" value="P:N-acetylglucosamine catabolic process"/>
    <property type="evidence" value="ECO:0007669"/>
    <property type="project" value="TreeGrafter"/>
</dbReference>
<dbReference type="PIRSF" id="PIRSF038994">
    <property type="entry name" value="NagA"/>
    <property type="match status" value="1"/>
</dbReference>
<comment type="cofactor">
    <cofactor evidence="7">
        <name>a divalent metal cation</name>
        <dbReference type="ChEBI" id="CHEBI:60240"/>
    </cofactor>
    <text evidence="7">Binds 1 divalent metal cation per subunit.</text>
</comment>
<dbReference type="InterPro" id="IPR032466">
    <property type="entry name" value="Metal_Hydrolase"/>
</dbReference>
<evidence type="ECO:0000256" key="1">
    <source>
        <dbReference type="ARBA" id="ARBA00010716"/>
    </source>
</evidence>
<gene>
    <name evidence="8" type="ORF">C7460_101385</name>
</gene>
<accession>A0A3D9LJN2</accession>
<dbReference type="SUPFAM" id="SSF51556">
    <property type="entry name" value="Metallo-dependent hydrolases"/>
    <property type="match status" value="1"/>
</dbReference>
<feature type="binding site" evidence="6">
    <location>
        <begin position="217"/>
        <end position="218"/>
    </location>
    <ligand>
        <name>substrate</name>
    </ligand>
</feature>
<dbReference type="GO" id="GO:0046872">
    <property type="term" value="F:metal ion binding"/>
    <property type="evidence" value="ECO:0007669"/>
    <property type="project" value="UniProtKB-KW"/>
</dbReference>
<dbReference type="PANTHER" id="PTHR11113">
    <property type="entry name" value="N-ACETYLGLUCOSAMINE-6-PHOSPHATE DEACETYLASE"/>
    <property type="match status" value="1"/>
</dbReference>
<dbReference type="OrthoDB" id="9776488at2"/>
<feature type="binding site" evidence="6">
    <location>
        <position position="225"/>
    </location>
    <ligand>
        <name>substrate</name>
    </ligand>
</feature>
<dbReference type="AlphaFoldDB" id="A0A3D9LJN2"/>
<dbReference type="PANTHER" id="PTHR11113:SF14">
    <property type="entry name" value="N-ACETYLGLUCOSAMINE-6-PHOSPHATE DEACETYLASE"/>
    <property type="match status" value="1"/>
</dbReference>
<evidence type="ECO:0000313" key="9">
    <source>
        <dbReference type="Proteomes" id="UP000256779"/>
    </source>
</evidence>
<proteinExistence type="inferred from homology"/>
<protein>
    <submittedName>
        <fullName evidence="8">N-acetylglucosamine-6-phosphate deacetylase</fullName>
    </submittedName>
</protein>
<evidence type="ECO:0000256" key="2">
    <source>
        <dbReference type="ARBA" id="ARBA00022723"/>
    </source>
</evidence>
<comment type="caution">
    <text evidence="8">The sequence shown here is derived from an EMBL/GenBank/DDBJ whole genome shotgun (WGS) entry which is preliminary data.</text>
</comment>
<feature type="binding site" evidence="6">
    <location>
        <position position="138"/>
    </location>
    <ligand>
        <name>substrate</name>
    </ligand>
</feature>
<keyword evidence="2 7" id="KW-0479">Metal-binding</keyword>
<dbReference type="RefSeq" id="WP_115866363.1">
    <property type="nucleotide sequence ID" value="NZ_QREG01000001.1"/>
</dbReference>
<dbReference type="Proteomes" id="UP000256779">
    <property type="component" value="Unassembled WGS sequence"/>
</dbReference>
<evidence type="ECO:0000256" key="3">
    <source>
        <dbReference type="ARBA" id="ARBA00022801"/>
    </source>
</evidence>
<sequence>MPAAPEYITGKDLETGNPIKIEIVKGVIQSVNPLTQAQDDLPFIAPGLVDLQVNGYGGVDFNTFPITTLDFEKTVRLLAAEGVTSFFPTVITNSPQATGDLLSNISQACQSNSLIDQAVGGIHLEGPFISKDDGARGAHDLAHVCAPDWELFLKWQEKAEGKIKIITLSPEWDSAPAFITKCVENDVIVSIGHTSATPAQIDTAVKAGARMSTHLGNAAHLMLPRHPNYIWEQLAQDQLWASAIADGFHLPDSFLKVLFRAKPDNSVLVSDCTQFAGLMAGKHKTHIGGEVVLTREGRLHLASQPELLAGSAQSLLWCVNHVISKKLLPPADTWKKASTMPLSLLSGKPETSFHIGQPANLVQFVQEVNLITVRKTYIAGQSISYKEPLR</sequence>
<evidence type="ECO:0000256" key="7">
    <source>
        <dbReference type="PIRSR" id="PIRSR038994-3"/>
    </source>
</evidence>
<keyword evidence="9" id="KW-1185">Reference proteome</keyword>
<feature type="active site" description="Proton donor/acceptor" evidence="5">
    <location>
        <position position="271"/>
    </location>
</feature>
<feature type="binding site" evidence="6">
    <location>
        <begin position="308"/>
        <end position="310"/>
    </location>
    <ligand>
        <name>substrate</name>
    </ligand>
</feature>
<dbReference type="EMBL" id="QREG01000001">
    <property type="protein sequence ID" value="REE05866.1"/>
    <property type="molecule type" value="Genomic_DNA"/>
</dbReference>
<reference evidence="8 9" key="1">
    <citation type="submission" date="2018-07" db="EMBL/GenBank/DDBJ databases">
        <title>Genomic Encyclopedia of Type Strains, Phase IV (KMG-IV): sequencing the most valuable type-strain genomes for metagenomic binning, comparative biology and taxonomic classification.</title>
        <authorList>
            <person name="Goeker M."/>
        </authorList>
    </citation>
    <scope>NUCLEOTIDE SEQUENCE [LARGE SCALE GENOMIC DNA]</scope>
    <source>
        <strain evidence="8 9">DSM 4134</strain>
    </source>
</reference>
<keyword evidence="3 4" id="KW-0378">Hydrolase</keyword>
<name>A0A3D9LJN2_MARFU</name>
<comment type="similarity">
    <text evidence="1 4">Belongs to the metallo-dependent hydrolases superfamily. NagA family.</text>
</comment>
<evidence type="ECO:0000256" key="6">
    <source>
        <dbReference type="PIRSR" id="PIRSR038994-2"/>
    </source>
</evidence>
<evidence type="ECO:0000256" key="4">
    <source>
        <dbReference type="PIRNR" id="PIRNR038994"/>
    </source>
</evidence>
<evidence type="ECO:0000256" key="5">
    <source>
        <dbReference type="PIRSR" id="PIRSR038994-1"/>
    </source>
</evidence>